<sequence>MVKLPAFFQTAHTRLRRCWRENWRFMGFMLGVGALSALALPPLHFLPILLLTFGILGRILNTTTSWKHAAWAGCLFGFGFYTAGLYWLVNAVLIRADEFWWFVPFPSMGCALILAPMVGVPAALSTFVPSGLRRLAFFAGAWTVFDMGRTFLFSGFTWNALGSCLAIPGLVGDLLIQPAAWVGEDGLTLALVLASLLCGSALLDSLHLHTPFTPQAAAPCCTSTARRRIYAGSLAASVLWLGVGAVRFYSIQPQGESGPIAVMVQGNVPETEKVGRLRPRDIFLRYLRLTTQGVQQARQLQIQQAASGTPYRPIVFLWPETSFPGYDLLQDTPKAREVIMDWALGADAGIIGALRQDDNGRYRNSVLALAPDGAVSAVYDKARLVPFGEYQPSFIPLQIVPQGGLAAGPGPQTWHLANIPPVGPLICYEVIFSGDVTNRHDRPRWLANVTNDGWFGNSAGPRQHLESVRLRAVEEGLPIVRAANTGISAAFDGRGHLLAKLGWDKTGALVSAVPAALSRTFFGHYGQAVPLLFCILLILGVSIRRRKA</sequence>
<dbReference type="InterPro" id="IPR036526">
    <property type="entry name" value="C-N_Hydrolase_sf"/>
</dbReference>
<evidence type="ECO:0000313" key="12">
    <source>
        <dbReference type="Proteomes" id="UP000093796"/>
    </source>
</evidence>
<dbReference type="PANTHER" id="PTHR38686:SF1">
    <property type="entry name" value="APOLIPOPROTEIN N-ACYLTRANSFERASE"/>
    <property type="match status" value="1"/>
</dbReference>
<dbReference type="eggNOG" id="COG0815">
    <property type="taxonomic scope" value="Bacteria"/>
</dbReference>
<evidence type="ECO:0000256" key="7">
    <source>
        <dbReference type="ARBA" id="ARBA00023136"/>
    </source>
</evidence>
<keyword evidence="6 9" id="KW-1133">Transmembrane helix</keyword>
<comment type="subcellular location">
    <subcellularLocation>
        <location evidence="1 9">Cell membrane</location>
        <topology evidence="1 9">Multi-pass membrane protein</topology>
    </subcellularLocation>
</comment>
<feature type="domain" description="CN hydrolase" evidence="10">
    <location>
        <begin position="264"/>
        <end position="515"/>
    </location>
</feature>
<evidence type="ECO:0000256" key="5">
    <source>
        <dbReference type="ARBA" id="ARBA00022692"/>
    </source>
</evidence>
<evidence type="ECO:0000256" key="3">
    <source>
        <dbReference type="ARBA" id="ARBA00022475"/>
    </source>
</evidence>
<evidence type="ECO:0000313" key="11">
    <source>
        <dbReference type="EMBL" id="OAZ72287.1"/>
    </source>
</evidence>
<comment type="function">
    <text evidence="9">Catalyzes the phospholipid dependent N-acylation of the N-terminal cysteine of apolipoprotein, the last step in lipoprotein maturation.</text>
</comment>
<keyword evidence="11" id="KW-0449">Lipoprotein</keyword>
<feature type="transmembrane region" description="Helical" evidence="9">
    <location>
        <begin position="525"/>
        <end position="543"/>
    </location>
</feature>
<comment type="pathway">
    <text evidence="9">Protein modification; lipoprotein biosynthesis (N-acyl transfer).</text>
</comment>
<dbReference type="GO" id="GO:0016410">
    <property type="term" value="F:N-acyltransferase activity"/>
    <property type="evidence" value="ECO:0007669"/>
    <property type="project" value="UniProtKB-UniRule"/>
</dbReference>
<dbReference type="UniPathway" id="UPA00666"/>
<dbReference type="InterPro" id="IPR045378">
    <property type="entry name" value="LNT_N"/>
</dbReference>
<dbReference type="RefSeq" id="WP_064776197.1">
    <property type="nucleotide sequence ID" value="NZ_LYUD01000101.1"/>
</dbReference>
<name>A0A1A0DCD2_ACEPA</name>
<keyword evidence="8 9" id="KW-0012">Acyltransferase</keyword>
<dbReference type="NCBIfam" id="TIGR00546">
    <property type="entry name" value="lnt"/>
    <property type="match status" value="1"/>
</dbReference>
<evidence type="ECO:0000259" key="10">
    <source>
        <dbReference type="PROSITE" id="PS50263"/>
    </source>
</evidence>
<dbReference type="EMBL" id="LYUD01000101">
    <property type="protein sequence ID" value="OAZ72287.1"/>
    <property type="molecule type" value="Genomic_DNA"/>
</dbReference>
<dbReference type="GO" id="GO:0005886">
    <property type="term" value="C:plasma membrane"/>
    <property type="evidence" value="ECO:0007669"/>
    <property type="project" value="UniProtKB-SubCell"/>
</dbReference>
<organism evidence="11 12">
    <name type="scientific">Acetobacter pasteurianus</name>
    <name type="common">Acetobacter turbidans</name>
    <dbReference type="NCBI Taxonomy" id="438"/>
    <lineage>
        <taxon>Bacteria</taxon>
        <taxon>Pseudomonadati</taxon>
        <taxon>Pseudomonadota</taxon>
        <taxon>Alphaproteobacteria</taxon>
        <taxon>Acetobacterales</taxon>
        <taxon>Acetobacteraceae</taxon>
        <taxon>Acetobacter</taxon>
    </lineage>
</organism>
<dbReference type="CDD" id="cd07571">
    <property type="entry name" value="ALP_N-acyl_transferase"/>
    <property type="match status" value="1"/>
</dbReference>
<dbReference type="Proteomes" id="UP000093796">
    <property type="component" value="Unassembled WGS sequence"/>
</dbReference>
<dbReference type="InterPro" id="IPR004563">
    <property type="entry name" value="Apolipo_AcylTrfase"/>
</dbReference>
<dbReference type="HAMAP" id="MF_01148">
    <property type="entry name" value="Lnt"/>
    <property type="match status" value="1"/>
</dbReference>
<dbReference type="PATRIC" id="fig|438.15.peg.1959"/>
<keyword evidence="4 9" id="KW-0808">Transferase</keyword>
<evidence type="ECO:0000256" key="2">
    <source>
        <dbReference type="ARBA" id="ARBA00010065"/>
    </source>
</evidence>
<dbReference type="Pfam" id="PF00795">
    <property type="entry name" value="CN_hydrolase"/>
    <property type="match status" value="1"/>
</dbReference>
<proteinExistence type="inferred from homology"/>
<comment type="caution">
    <text evidence="11">The sequence shown here is derived from an EMBL/GenBank/DDBJ whole genome shotgun (WGS) entry which is preliminary data.</text>
</comment>
<dbReference type="AlphaFoldDB" id="A0A1A0DCD2"/>
<dbReference type="InterPro" id="IPR003010">
    <property type="entry name" value="C-N_Hydrolase"/>
</dbReference>
<dbReference type="PROSITE" id="PS50263">
    <property type="entry name" value="CN_HYDROLASE"/>
    <property type="match status" value="1"/>
</dbReference>
<dbReference type="Pfam" id="PF20154">
    <property type="entry name" value="LNT_N"/>
    <property type="match status" value="1"/>
</dbReference>
<reference evidence="11 12" key="1">
    <citation type="submission" date="2016-05" db="EMBL/GenBank/DDBJ databases">
        <title>Genome sequencing of Acetobacter pasteurianus strain SRCM100623.</title>
        <authorList>
            <person name="Song Y.R."/>
        </authorList>
    </citation>
    <scope>NUCLEOTIDE SEQUENCE [LARGE SCALE GENOMIC DNA]</scope>
    <source>
        <strain evidence="11 12">SRCM100623</strain>
    </source>
</reference>
<keyword evidence="3 9" id="KW-1003">Cell membrane</keyword>
<accession>A0A1A0DCD2</accession>
<dbReference type="Gene3D" id="3.60.110.10">
    <property type="entry name" value="Carbon-nitrogen hydrolase"/>
    <property type="match status" value="1"/>
</dbReference>
<feature type="transmembrane region" description="Helical" evidence="9">
    <location>
        <begin position="68"/>
        <end position="89"/>
    </location>
</feature>
<dbReference type="OrthoDB" id="9804277at2"/>
<dbReference type="EC" id="2.3.1.269" evidence="9"/>
<comment type="similarity">
    <text evidence="2 9">Belongs to the CN hydrolase family. Apolipoprotein N-acyltransferase subfamily.</text>
</comment>
<feature type="transmembrane region" description="Helical" evidence="9">
    <location>
        <begin position="229"/>
        <end position="249"/>
    </location>
</feature>
<evidence type="ECO:0000256" key="1">
    <source>
        <dbReference type="ARBA" id="ARBA00004651"/>
    </source>
</evidence>
<evidence type="ECO:0000256" key="4">
    <source>
        <dbReference type="ARBA" id="ARBA00022679"/>
    </source>
</evidence>
<gene>
    <name evidence="9" type="primary">lnt</name>
    <name evidence="11" type="ORF">SRCM100623_01758</name>
</gene>
<feature type="transmembrane region" description="Helical" evidence="9">
    <location>
        <begin position="25"/>
        <end position="56"/>
    </location>
</feature>
<evidence type="ECO:0000256" key="6">
    <source>
        <dbReference type="ARBA" id="ARBA00022989"/>
    </source>
</evidence>
<keyword evidence="7 9" id="KW-0472">Membrane</keyword>
<dbReference type="GO" id="GO:0042158">
    <property type="term" value="P:lipoprotein biosynthetic process"/>
    <property type="evidence" value="ECO:0007669"/>
    <property type="project" value="UniProtKB-UniRule"/>
</dbReference>
<feature type="transmembrane region" description="Helical" evidence="9">
    <location>
        <begin position="101"/>
        <end position="123"/>
    </location>
</feature>
<feature type="transmembrane region" description="Helical" evidence="9">
    <location>
        <begin position="187"/>
        <end position="208"/>
    </location>
</feature>
<keyword evidence="5 9" id="KW-0812">Transmembrane</keyword>
<feature type="transmembrane region" description="Helical" evidence="9">
    <location>
        <begin position="160"/>
        <end position="181"/>
    </location>
</feature>
<dbReference type="SUPFAM" id="SSF56317">
    <property type="entry name" value="Carbon-nitrogen hydrolase"/>
    <property type="match status" value="1"/>
</dbReference>
<evidence type="ECO:0000256" key="9">
    <source>
        <dbReference type="HAMAP-Rule" id="MF_01148"/>
    </source>
</evidence>
<dbReference type="PANTHER" id="PTHR38686">
    <property type="entry name" value="APOLIPOPROTEIN N-ACYLTRANSFERASE"/>
    <property type="match status" value="1"/>
</dbReference>
<evidence type="ECO:0000256" key="8">
    <source>
        <dbReference type="ARBA" id="ARBA00023315"/>
    </source>
</evidence>
<comment type="catalytic activity">
    <reaction evidence="9">
        <text>N-terminal S-1,2-diacyl-sn-glyceryl-L-cysteinyl-[lipoprotein] + a glycerophospholipid = N-acyl-S-1,2-diacyl-sn-glyceryl-L-cysteinyl-[lipoprotein] + a 2-acyl-sn-glycero-3-phospholipid + H(+)</text>
        <dbReference type="Rhea" id="RHEA:48228"/>
        <dbReference type="Rhea" id="RHEA-COMP:14681"/>
        <dbReference type="Rhea" id="RHEA-COMP:14684"/>
        <dbReference type="ChEBI" id="CHEBI:15378"/>
        <dbReference type="ChEBI" id="CHEBI:136912"/>
        <dbReference type="ChEBI" id="CHEBI:140656"/>
        <dbReference type="ChEBI" id="CHEBI:140657"/>
        <dbReference type="ChEBI" id="CHEBI:140660"/>
        <dbReference type="EC" id="2.3.1.269"/>
    </reaction>
</comment>
<protein>
    <recommendedName>
        <fullName evidence="9">Apolipoprotein N-acyltransferase</fullName>
        <shortName evidence="9">ALP N-acyltransferase</shortName>
        <ecNumber evidence="9">2.3.1.269</ecNumber>
    </recommendedName>
</protein>